<organism evidence="1 2">
    <name type="scientific">Ferruginibacter yonginensis</name>
    <dbReference type="NCBI Taxonomy" id="1310416"/>
    <lineage>
        <taxon>Bacteria</taxon>
        <taxon>Pseudomonadati</taxon>
        <taxon>Bacteroidota</taxon>
        <taxon>Chitinophagia</taxon>
        <taxon>Chitinophagales</taxon>
        <taxon>Chitinophagaceae</taxon>
        <taxon>Ferruginibacter</taxon>
    </lineage>
</organism>
<sequence>MKYITVAVMVVAIFFSCKKDKFTTAPQITYKSLTSNFVDASDPTAVFPSVNFELTDAEGDVGYNDGKDTAWVYIKSLLTNDIDSAIFPVLSSATRKDFKVTVTASLEKATKCRPVPGNAIHVDTIYYEIYVKDFAKNKSNVIKTGEPVLFRCQ</sequence>
<comment type="caution">
    <text evidence="1">The sequence shown here is derived from an EMBL/GenBank/DDBJ whole genome shotgun (WGS) entry which is preliminary data.</text>
</comment>
<evidence type="ECO:0008006" key="3">
    <source>
        <dbReference type="Google" id="ProtNLM"/>
    </source>
</evidence>
<dbReference type="EMBL" id="JBHSCZ010000001">
    <property type="protein sequence ID" value="MFC4261889.1"/>
    <property type="molecule type" value="Genomic_DNA"/>
</dbReference>
<dbReference type="Proteomes" id="UP001595907">
    <property type="component" value="Unassembled WGS sequence"/>
</dbReference>
<dbReference type="RefSeq" id="WP_379707014.1">
    <property type="nucleotide sequence ID" value="NZ_JBHSCZ010000001.1"/>
</dbReference>
<gene>
    <name evidence="1" type="ORF">ACFOWM_03285</name>
</gene>
<reference evidence="2" key="1">
    <citation type="journal article" date="2019" name="Int. J. Syst. Evol. Microbiol.">
        <title>The Global Catalogue of Microorganisms (GCM) 10K type strain sequencing project: providing services to taxonomists for standard genome sequencing and annotation.</title>
        <authorList>
            <consortium name="The Broad Institute Genomics Platform"/>
            <consortium name="The Broad Institute Genome Sequencing Center for Infectious Disease"/>
            <person name="Wu L."/>
            <person name="Ma J."/>
        </authorList>
    </citation>
    <scope>NUCLEOTIDE SEQUENCE [LARGE SCALE GENOMIC DNA]</scope>
    <source>
        <strain evidence="2">CECT 8289</strain>
    </source>
</reference>
<protein>
    <recommendedName>
        <fullName evidence="3">Lipoprotein</fullName>
    </recommendedName>
</protein>
<keyword evidence="2" id="KW-1185">Reference proteome</keyword>
<proteinExistence type="predicted"/>
<dbReference type="PROSITE" id="PS51257">
    <property type="entry name" value="PROKAR_LIPOPROTEIN"/>
    <property type="match status" value="1"/>
</dbReference>
<accession>A0ABV8QS85</accession>
<evidence type="ECO:0000313" key="1">
    <source>
        <dbReference type="EMBL" id="MFC4261889.1"/>
    </source>
</evidence>
<evidence type="ECO:0000313" key="2">
    <source>
        <dbReference type="Proteomes" id="UP001595907"/>
    </source>
</evidence>
<name>A0ABV8QS85_9BACT</name>